<evidence type="ECO:0000313" key="1">
    <source>
        <dbReference type="EMBL" id="KAK5614018.1"/>
    </source>
</evidence>
<evidence type="ECO:0000313" key="2">
    <source>
        <dbReference type="Proteomes" id="UP001311232"/>
    </source>
</evidence>
<sequence length="101" mass="11525">MADKQYRKFKTLKKFKHSLLLYCPAEEPDELHLSLSSSSRQPHLVVEKVSLIAMFHSPPCTQQRLNNQPEEFSLLPQTREVLLFQAGGIKGCSDGDRKNRG</sequence>
<protein>
    <submittedName>
        <fullName evidence="1">Uncharacterized protein</fullName>
    </submittedName>
</protein>
<accession>A0AAV9RY70</accession>
<dbReference type="EMBL" id="JAHHUM010001177">
    <property type="protein sequence ID" value="KAK5614018.1"/>
    <property type="molecule type" value="Genomic_DNA"/>
</dbReference>
<reference evidence="1 2" key="1">
    <citation type="submission" date="2021-06" db="EMBL/GenBank/DDBJ databases">
        <authorList>
            <person name="Palmer J.M."/>
        </authorList>
    </citation>
    <scope>NUCLEOTIDE SEQUENCE [LARGE SCALE GENOMIC DNA]</scope>
    <source>
        <strain evidence="1 2">MEX-2019</strain>
        <tissue evidence="1">Muscle</tissue>
    </source>
</reference>
<keyword evidence="2" id="KW-1185">Reference proteome</keyword>
<organism evidence="1 2">
    <name type="scientific">Crenichthys baileyi</name>
    <name type="common">White River springfish</name>
    <dbReference type="NCBI Taxonomy" id="28760"/>
    <lineage>
        <taxon>Eukaryota</taxon>
        <taxon>Metazoa</taxon>
        <taxon>Chordata</taxon>
        <taxon>Craniata</taxon>
        <taxon>Vertebrata</taxon>
        <taxon>Euteleostomi</taxon>
        <taxon>Actinopterygii</taxon>
        <taxon>Neopterygii</taxon>
        <taxon>Teleostei</taxon>
        <taxon>Neoteleostei</taxon>
        <taxon>Acanthomorphata</taxon>
        <taxon>Ovalentaria</taxon>
        <taxon>Atherinomorphae</taxon>
        <taxon>Cyprinodontiformes</taxon>
        <taxon>Goodeidae</taxon>
        <taxon>Crenichthys</taxon>
    </lineage>
</organism>
<feature type="non-terminal residue" evidence="1">
    <location>
        <position position="101"/>
    </location>
</feature>
<proteinExistence type="predicted"/>
<comment type="caution">
    <text evidence="1">The sequence shown here is derived from an EMBL/GenBank/DDBJ whole genome shotgun (WGS) entry which is preliminary data.</text>
</comment>
<dbReference type="Proteomes" id="UP001311232">
    <property type="component" value="Unassembled WGS sequence"/>
</dbReference>
<dbReference type="AlphaFoldDB" id="A0AAV9RY70"/>
<gene>
    <name evidence="1" type="ORF">CRENBAI_012245</name>
</gene>
<name>A0AAV9RY70_9TELE</name>